<feature type="transmembrane region" description="Helical" evidence="1">
    <location>
        <begin position="31"/>
        <end position="50"/>
    </location>
</feature>
<comment type="caution">
    <text evidence="2">The sequence shown here is derived from an EMBL/GenBank/DDBJ whole genome shotgun (WGS) entry which is preliminary data.</text>
</comment>
<dbReference type="EMBL" id="JAVDQS010000007">
    <property type="protein sequence ID" value="MDR6405870.1"/>
    <property type="molecule type" value="Genomic_DNA"/>
</dbReference>
<organism evidence="2 3">
    <name type="scientific">Chryseobacterium geocarposphaerae</name>
    <dbReference type="NCBI Taxonomy" id="1416776"/>
    <lineage>
        <taxon>Bacteria</taxon>
        <taxon>Pseudomonadati</taxon>
        <taxon>Bacteroidota</taxon>
        <taxon>Flavobacteriia</taxon>
        <taxon>Flavobacteriales</taxon>
        <taxon>Weeksellaceae</taxon>
        <taxon>Chryseobacterium group</taxon>
        <taxon>Chryseobacterium</taxon>
    </lineage>
</organism>
<protein>
    <submittedName>
        <fullName evidence="2">Uncharacterized protein</fullName>
    </submittedName>
</protein>
<evidence type="ECO:0000256" key="1">
    <source>
        <dbReference type="SAM" id="Phobius"/>
    </source>
</evidence>
<keyword evidence="1" id="KW-1133">Transmembrane helix</keyword>
<keyword evidence="1" id="KW-0472">Membrane</keyword>
<reference evidence="2 3" key="1">
    <citation type="submission" date="2023-07" db="EMBL/GenBank/DDBJ databases">
        <title>Sorghum-associated microbial communities from plants grown in Nebraska, USA.</title>
        <authorList>
            <person name="Schachtman D."/>
        </authorList>
    </citation>
    <scope>NUCLEOTIDE SEQUENCE [LARGE SCALE GENOMIC DNA]</scope>
    <source>
        <strain evidence="2 3">DS1709</strain>
    </source>
</reference>
<name>A0ABU1LH40_9FLAO</name>
<dbReference type="Proteomes" id="UP001184853">
    <property type="component" value="Unassembled WGS sequence"/>
</dbReference>
<proteinExistence type="predicted"/>
<gene>
    <name evidence="2" type="ORF">J2781_002804</name>
</gene>
<sequence length="95" mass="10936">MSKLIKNISIIINLLILGVSIIWLKKTNFDYEPITICLGQVLALVILLFGDKIYNKFRLKNISNSKVKIDTHKEDDAEYSISNIKDNSEINIRKK</sequence>
<keyword evidence="1" id="KW-0812">Transmembrane</keyword>
<evidence type="ECO:0000313" key="3">
    <source>
        <dbReference type="Proteomes" id="UP001184853"/>
    </source>
</evidence>
<accession>A0ABU1LH40</accession>
<keyword evidence="3" id="KW-1185">Reference proteome</keyword>
<feature type="transmembrane region" description="Helical" evidence="1">
    <location>
        <begin position="7"/>
        <end position="25"/>
    </location>
</feature>
<dbReference type="RefSeq" id="WP_072921397.1">
    <property type="nucleotide sequence ID" value="NZ_JAVDQS010000007.1"/>
</dbReference>
<evidence type="ECO:0000313" key="2">
    <source>
        <dbReference type="EMBL" id="MDR6405870.1"/>
    </source>
</evidence>